<evidence type="ECO:0000259" key="15">
    <source>
        <dbReference type="Pfam" id="PF18075"/>
    </source>
</evidence>
<comment type="subcellular location">
    <subcellularLocation>
        <location evidence="2">Cell membrane</location>
        <topology evidence="2">Multi-pass membrane protein</topology>
    </subcellularLocation>
</comment>
<feature type="transmembrane region" description="Helical" evidence="13">
    <location>
        <begin position="229"/>
        <end position="255"/>
    </location>
</feature>
<evidence type="ECO:0000256" key="12">
    <source>
        <dbReference type="PIRNR" id="PIRNR003097"/>
    </source>
</evidence>
<dbReference type="Pfam" id="PF02687">
    <property type="entry name" value="FtsX"/>
    <property type="match status" value="1"/>
</dbReference>
<evidence type="ECO:0000256" key="10">
    <source>
        <dbReference type="ARBA" id="ARBA00023136"/>
    </source>
</evidence>
<dbReference type="PANTHER" id="PTHR47755:SF1">
    <property type="entry name" value="CELL DIVISION PROTEIN FTSX"/>
    <property type="match status" value="1"/>
</dbReference>
<keyword evidence="11 12" id="KW-0131">Cell cycle</keyword>
<dbReference type="OrthoDB" id="9812531at2"/>
<reference evidence="17" key="2">
    <citation type="submission" date="2016-01" db="EMBL/GenBank/DDBJ databases">
        <title>First complete genome sequence of a species in the genus Microterricola, an extremophilic cold active enzyme producing strain ERGS5:02 isolated from Sikkim Himalaya.</title>
        <authorList>
            <person name="Kumar R."/>
            <person name="Singh D."/>
            <person name="Swarnkar M.K."/>
        </authorList>
    </citation>
    <scope>NUCLEOTIDE SEQUENCE [LARGE SCALE GENOMIC DNA]</scope>
    <source>
        <strain evidence="17">ERGS5:02</strain>
    </source>
</reference>
<evidence type="ECO:0000259" key="14">
    <source>
        <dbReference type="Pfam" id="PF02687"/>
    </source>
</evidence>
<dbReference type="PANTHER" id="PTHR47755">
    <property type="entry name" value="CELL DIVISION PROTEIN FTSX"/>
    <property type="match status" value="1"/>
</dbReference>
<evidence type="ECO:0000256" key="1">
    <source>
        <dbReference type="ARBA" id="ARBA00003552"/>
    </source>
</evidence>
<dbReference type="Pfam" id="PF18075">
    <property type="entry name" value="FtsX_ECD"/>
    <property type="match status" value="1"/>
</dbReference>
<dbReference type="EMBL" id="CP014145">
    <property type="protein sequence ID" value="AMB58051.1"/>
    <property type="molecule type" value="Genomic_DNA"/>
</dbReference>
<organism evidence="16 17">
    <name type="scientific">Microterricola viridarii</name>
    <dbReference type="NCBI Taxonomy" id="412690"/>
    <lineage>
        <taxon>Bacteria</taxon>
        <taxon>Bacillati</taxon>
        <taxon>Actinomycetota</taxon>
        <taxon>Actinomycetes</taxon>
        <taxon>Micrococcales</taxon>
        <taxon>Microbacteriaceae</taxon>
        <taxon>Microterricola</taxon>
    </lineage>
</organism>
<evidence type="ECO:0000256" key="6">
    <source>
        <dbReference type="ARBA" id="ARBA00022475"/>
    </source>
</evidence>
<dbReference type="AlphaFoldDB" id="A0A0Y0MDB2"/>
<dbReference type="GO" id="GO:0051301">
    <property type="term" value="P:cell division"/>
    <property type="evidence" value="ECO:0007669"/>
    <property type="project" value="UniProtKB-KW"/>
</dbReference>
<dbReference type="InterPro" id="IPR003838">
    <property type="entry name" value="ABC3_permease_C"/>
</dbReference>
<comment type="function">
    <text evidence="1">Part of the ABC transporter FtsEX involved in cellular division.</text>
</comment>
<comment type="similarity">
    <text evidence="3 12">Belongs to the ABC-4 integral membrane protein family. FtsX subfamily.</text>
</comment>
<evidence type="ECO:0000256" key="4">
    <source>
        <dbReference type="ARBA" id="ARBA00011160"/>
    </source>
</evidence>
<evidence type="ECO:0000256" key="13">
    <source>
        <dbReference type="SAM" id="Phobius"/>
    </source>
</evidence>
<proteinExistence type="inferred from homology"/>
<evidence type="ECO:0000256" key="8">
    <source>
        <dbReference type="ARBA" id="ARBA00022692"/>
    </source>
</evidence>
<feature type="domain" description="ABC3 transporter permease C-terminal" evidence="14">
    <location>
        <begin position="185"/>
        <end position="298"/>
    </location>
</feature>
<feature type="transmembrane region" description="Helical" evidence="13">
    <location>
        <begin position="21"/>
        <end position="45"/>
    </location>
</feature>
<evidence type="ECO:0000256" key="9">
    <source>
        <dbReference type="ARBA" id="ARBA00022989"/>
    </source>
</evidence>
<dbReference type="Gene3D" id="3.30.70.3040">
    <property type="match status" value="1"/>
</dbReference>
<dbReference type="InterPro" id="IPR004513">
    <property type="entry name" value="FtsX"/>
</dbReference>
<sequence>MRIGLVLGEAANGLRRNASMVVSVVLVTFISLTFVGVAVLMQMQISQMKNVWYDKAQVAVYLCTDISPGESCAGGEATDDQIAAVKAQLESPVLAPFIDKFYFESHDEAYANFQKQFEGNPVTEYVTADQLNQTFWVNLIDPSNAAVLSESLGTMPGVETVTDQRRYLDQIFSVLNAASYTAIGIAALMLIAAVLLIATTIRLSAFSRRREIGIMRLVGASNRFIQTPFVLEGVFAALLGSLLAGGAVVGIVHFFVQGYLGGAMQFTSFVDVKDALIVVPILLVVGAVLAAFSANFAISRYLKV</sequence>
<evidence type="ECO:0000256" key="11">
    <source>
        <dbReference type="ARBA" id="ARBA00023306"/>
    </source>
</evidence>
<name>A0A0Y0MDB2_9MICO</name>
<evidence type="ECO:0000256" key="7">
    <source>
        <dbReference type="ARBA" id="ARBA00022618"/>
    </source>
</evidence>
<feature type="domain" description="FtsX extracellular" evidence="15">
    <location>
        <begin position="57"/>
        <end position="161"/>
    </location>
</feature>
<evidence type="ECO:0000313" key="17">
    <source>
        <dbReference type="Proteomes" id="UP000058305"/>
    </source>
</evidence>
<feature type="transmembrane region" description="Helical" evidence="13">
    <location>
        <begin position="177"/>
        <end position="201"/>
    </location>
</feature>
<comment type="subunit">
    <text evidence="4">Forms a membrane-associated complex with FtsE.</text>
</comment>
<keyword evidence="10 12" id="KW-0472">Membrane</keyword>
<dbReference type="PIRSF" id="PIRSF003097">
    <property type="entry name" value="FtsX"/>
    <property type="match status" value="1"/>
</dbReference>
<evidence type="ECO:0000313" key="16">
    <source>
        <dbReference type="EMBL" id="AMB58051.1"/>
    </source>
</evidence>
<evidence type="ECO:0000256" key="5">
    <source>
        <dbReference type="ARBA" id="ARBA00021907"/>
    </source>
</evidence>
<keyword evidence="6 12" id="KW-1003">Cell membrane</keyword>
<dbReference type="InterPro" id="IPR047929">
    <property type="entry name" value="FtsX_actino"/>
</dbReference>
<keyword evidence="9 13" id="KW-1133">Transmembrane helix</keyword>
<keyword evidence="17" id="KW-1185">Reference proteome</keyword>
<dbReference type="RefSeq" id="WP_067226737.1">
    <property type="nucleotide sequence ID" value="NZ_CP014145.1"/>
</dbReference>
<dbReference type="NCBIfam" id="NF038346">
    <property type="entry name" value="FtsX_actino"/>
    <property type="match status" value="1"/>
</dbReference>
<accession>A0A0Y0MDB2</accession>
<reference evidence="16 17" key="1">
    <citation type="journal article" date="2016" name="J. Biotechnol.">
        <title>First complete genome sequence of a species in the genus Microterricola, an extremophilic cold active enzyme producing bacterial strain ERGS5:02 isolated from Sikkim Himalaya.</title>
        <authorList>
            <person name="Himanshu"/>
            <person name="Swarnkar M.K."/>
            <person name="Singh D."/>
            <person name="Kumar R."/>
        </authorList>
    </citation>
    <scope>NUCLEOTIDE SEQUENCE [LARGE SCALE GENOMIC DNA]</scope>
    <source>
        <strain evidence="16 17">ERGS5:02</strain>
    </source>
</reference>
<dbReference type="KEGG" id="mvd:AWU67_03320"/>
<keyword evidence="8 13" id="KW-0812">Transmembrane</keyword>
<keyword evidence="7 12" id="KW-0132">Cell division</keyword>
<dbReference type="GO" id="GO:0005886">
    <property type="term" value="C:plasma membrane"/>
    <property type="evidence" value="ECO:0007669"/>
    <property type="project" value="UniProtKB-SubCell"/>
</dbReference>
<protein>
    <recommendedName>
        <fullName evidence="5 12">Cell division protein FtsX</fullName>
    </recommendedName>
</protein>
<evidence type="ECO:0000256" key="2">
    <source>
        <dbReference type="ARBA" id="ARBA00004651"/>
    </source>
</evidence>
<feature type="transmembrane region" description="Helical" evidence="13">
    <location>
        <begin position="275"/>
        <end position="298"/>
    </location>
</feature>
<dbReference type="InterPro" id="IPR040690">
    <property type="entry name" value="FtsX_ECD"/>
</dbReference>
<evidence type="ECO:0000256" key="3">
    <source>
        <dbReference type="ARBA" id="ARBA00007379"/>
    </source>
</evidence>
<dbReference type="Proteomes" id="UP000058305">
    <property type="component" value="Chromosome"/>
</dbReference>
<gene>
    <name evidence="16" type="ORF">AWU67_03320</name>
</gene>